<reference evidence="5 6" key="1">
    <citation type="submission" date="2020-03" db="EMBL/GenBank/DDBJ databases">
        <title>Soil Listeria distribution.</title>
        <authorList>
            <person name="Liao J."/>
            <person name="Wiedmann M."/>
        </authorList>
    </citation>
    <scope>NUCLEOTIDE SEQUENCE [LARGE SCALE GENOMIC DNA]</scope>
    <source>
        <strain evidence="5 6">FSL L7-0123</strain>
    </source>
</reference>
<dbReference type="GO" id="GO:0003676">
    <property type="term" value="F:nucleic acid binding"/>
    <property type="evidence" value="ECO:0007669"/>
    <property type="project" value="InterPro"/>
</dbReference>
<dbReference type="SUPFAM" id="SSF53098">
    <property type="entry name" value="Ribonuclease H-like"/>
    <property type="match status" value="1"/>
</dbReference>
<dbReference type="Gene3D" id="3.30.420.10">
    <property type="entry name" value="Ribonuclease H-like superfamily/Ribonuclease H"/>
    <property type="match status" value="1"/>
</dbReference>
<dbReference type="Pfam" id="PF00929">
    <property type="entry name" value="RNase_T"/>
    <property type="match status" value="1"/>
</dbReference>
<evidence type="ECO:0000256" key="2">
    <source>
        <dbReference type="ARBA" id="ARBA00022801"/>
    </source>
</evidence>
<dbReference type="EMBL" id="JAARZC010000005">
    <property type="protein sequence ID" value="MBC2250877.1"/>
    <property type="molecule type" value="Genomic_DNA"/>
</dbReference>
<sequence length="203" mass="22920">MGYVVLDFETTGLNYKDDDIIECAVIKLDDDLNEVSRFSTFVHTEKVLSERITELTSITQSDVENGMKIRHLYTILNSLITSVDILVCHHVPFDSAFLSELGIVASKYICTKTLMNMLEPNESSSLIAVCARYNIKHENAHQAMSDVEATANILREFRDELDDLSNTLIVKADRPLTFIPAFTKCIRLDENCLPSQVLKEEGK</sequence>
<dbReference type="PANTHER" id="PTHR30231:SF41">
    <property type="entry name" value="DNA POLYMERASE III SUBUNIT EPSILON"/>
    <property type="match status" value="1"/>
</dbReference>
<organism evidence="5 6">
    <name type="scientific">Listeria cossartiae subsp. cayugensis</name>
    <dbReference type="NCBI Taxonomy" id="2713505"/>
    <lineage>
        <taxon>Bacteria</taxon>
        <taxon>Bacillati</taxon>
        <taxon>Bacillota</taxon>
        <taxon>Bacilli</taxon>
        <taxon>Bacillales</taxon>
        <taxon>Listeriaceae</taxon>
        <taxon>Listeria</taxon>
        <taxon>Listeria cossartiae</taxon>
    </lineage>
</organism>
<accession>A0A7X1DCR9</accession>
<evidence type="ECO:0000256" key="3">
    <source>
        <dbReference type="ARBA" id="ARBA00022839"/>
    </source>
</evidence>
<feature type="domain" description="Exonuclease" evidence="4">
    <location>
        <begin position="2"/>
        <end position="163"/>
    </location>
</feature>
<evidence type="ECO:0000313" key="5">
    <source>
        <dbReference type="EMBL" id="MBC2250877.1"/>
    </source>
</evidence>
<dbReference type="InterPro" id="IPR013520">
    <property type="entry name" value="Ribonucl_H"/>
</dbReference>
<comment type="caution">
    <text evidence="5">The sequence shown here is derived from an EMBL/GenBank/DDBJ whole genome shotgun (WGS) entry which is preliminary data.</text>
</comment>
<proteinExistence type="predicted"/>
<evidence type="ECO:0000256" key="1">
    <source>
        <dbReference type="ARBA" id="ARBA00022722"/>
    </source>
</evidence>
<dbReference type="InterPro" id="IPR036397">
    <property type="entry name" value="RNaseH_sf"/>
</dbReference>
<evidence type="ECO:0000313" key="6">
    <source>
        <dbReference type="Proteomes" id="UP000559864"/>
    </source>
</evidence>
<evidence type="ECO:0000259" key="4">
    <source>
        <dbReference type="SMART" id="SM00479"/>
    </source>
</evidence>
<dbReference type="GO" id="GO:0005829">
    <property type="term" value="C:cytosol"/>
    <property type="evidence" value="ECO:0007669"/>
    <property type="project" value="TreeGrafter"/>
</dbReference>
<dbReference type="InterPro" id="IPR012337">
    <property type="entry name" value="RNaseH-like_sf"/>
</dbReference>
<protein>
    <submittedName>
        <fullName evidence="5">3'-5' exonuclease</fullName>
    </submittedName>
</protein>
<name>A0A7X1DCR9_9LIST</name>
<dbReference type="GO" id="GO:0008408">
    <property type="term" value="F:3'-5' exonuclease activity"/>
    <property type="evidence" value="ECO:0007669"/>
    <property type="project" value="TreeGrafter"/>
</dbReference>
<dbReference type="PANTHER" id="PTHR30231">
    <property type="entry name" value="DNA POLYMERASE III SUBUNIT EPSILON"/>
    <property type="match status" value="1"/>
</dbReference>
<dbReference type="AlphaFoldDB" id="A0A7X1DCR9"/>
<dbReference type="RefSeq" id="WP_185605165.1">
    <property type="nucleotide sequence ID" value="NZ_JAARZC010000005.1"/>
</dbReference>
<dbReference type="SMART" id="SM00479">
    <property type="entry name" value="EXOIII"/>
    <property type="match status" value="1"/>
</dbReference>
<dbReference type="FunFam" id="3.30.420.10:FF:000045">
    <property type="entry name" value="3'-5' exonuclease DinG"/>
    <property type="match status" value="1"/>
</dbReference>
<keyword evidence="3 5" id="KW-0269">Exonuclease</keyword>
<dbReference type="GO" id="GO:0045004">
    <property type="term" value="P:DNA replication proofreading"/>
    <property type="evidence" value="ECO:0007669"/>
    <property type="project" value="TreeGrafter"/>
</dbReference>
<keyword evidence="1" id="KW-0540">Nuclease</keyword>
<keyword evidence="2" id="KW-0378">Hydrolase</keyword>
<gene>
    <name evidence="5" type="ORF">HCB49_12840</name>
</gene>
<dbReference type="CDD" id="cd06127">
    <property type="entry name" value="DEDDh"/>
    <property type="match status" value="1"/>
</dbReference>
<dbReference type="Proteomes" id="UP000559864">
    <property type="component" value="Unassembled WGS sequence"/>
</dbReference>